<keyword evidence="1" id="KW-0239">DNA-directed DNA polymerase</keyword>
<dbReference type="GO" id="GO:0008270">
    <property type="term" value="F:zinc ion binding"/>
    <property type="evidence" value="ECO:0007669"/>
    <property type="project" value="UniProtKB-KW"/>
</dbReference>
<evidence type="ECO:0000313" key="5">
    <source>
        <dbReference type="Proteomes" id="UP001206925"/>
    </source>
</evidence>
<comment type="function">
    <text evidence="1">DNA polymerase II participates in chromosomal DNA replication.</text>
</comment>
<dbReference type="GO" id="GO:0000278">
    <property type="term" value="P:mitotic cell cycle"/>
    <property type="evidence" value="ECO:0007669"/>
    <property type="project" value="TreeGrafter"/>
</dbReference>
<dbReference type="GO" id="GO:0006272">
    <property type="term" value="P:leading strand elongation"/>
    <property type="evidence" value="ECO:0007669"/>
    <property type="project" value="TreeGrafter"/>
</dbReference>
<keyword evidence="1" id="KW-0238">DNA-binding</keyword>
<name>A0AAD5GF90_AMBAR</name>
<keyword evidence="1" id="KW-0411">Iron-sulfur</keyword>
<proteinExistence type="inferred from homology"/>
<dbReference type="PANTHER" id="PTHR10670">
    <property type="entry name" value="DNA POLYMERASE EPSILON CATALYTIC SUBUNIT A"/>
    <property type="match status" value="1"/>
</dbReference>
<comment type="cofactor">
    <cofactor evidence="1">
        <name>[4Fe-4S] cluster</name>
        <dbReference type="ChEBI" id="CHEBI:49883"/>
    </cofactor>
</comment>
<keyword evidence="1" id="KW-0863">Zinc-finger</keyword>
<keyword evidence="1" id="KW-0539">Nucleus</keyword>
<dbReference type="GO" id="GO:0008310">
    <property type="term" value="F:single-stranded DNA 3'-5' DNA exonuclease activity"/>
    <property type="evidence" value="ECO:0007669"/>
    <property type="project" value="TreeGrafter"/>
</dbReference>
<gene>
    <name evidence="4" type="ORF">M8C21_001306</name>
</gene>
<reference evidence="4" key="1">
    <citation type="submission" date="2022-06" db="EMBL/GenBank/DDBJ databases">
        <title>Uncovering the hologenomic basis of an extraordinary plant invasion.</title>
        <authorList>
            <person name="Bieker V.C."/>
            <person name="Martin M.D."/>
            <person name="Gilbert T."/>
            <person name="Hodgins K."/>
            <person name="Battlay P."/>
            <person name="Petersen B."/>
            <person name="Wilson J."/>
        </authorList>
    </citation>
    <scope>NUCLEOTIDE SEQUENCE</scope>
    <source>
        <strain evidence="4">AA19_3_7</strain>
        <tissue evidence="4">Leaf</tissue>
    </source>
</reference>
<organism evidence="4 5">
    <name type="scientific">Ambrosia artemisiifolia</name>
    <name type="common">Common ragweed</name>
    <dbReference type="NCBI Taxonomy" id="4212"/>
    <lineage>
        <taxon>Eukaryota</taxon>
        <taxon>Viridiplantae</taxon>
        <taxon>Streptophyta</taxon>
        <taxon>Embryophyta</taxon>
        <taxon>Tracheophyta</taxon>
        <taxon>Spermatophyta</taxon>
        <taxon>Magnoliopsida</taxon>
        <taxon>eudicotyledons</taxon>
        <taxon>Gunneridae</taxon>
        <taxon>Pentapetalae</taxon>
        <taxon>asterids</taxon>
        <taxon>campanulids</taxon>
        <taxon>Asterales</taxon>
        <taxon>Asteraceae</taxon>
        <taxon>Asteroideae</taxon>
        <taxon>Heliantheae alliance</taxon>
        <taxon>Heliantheae</taxon>
        <taxon>Ambrosia</taxon>
    </lineage>
</organism>
<dbReference type="AlphaFoldDB" id="A0AAD5GF90"/>
<feature type="domain" description="DNA polymerase epsilon catalytic subunit A C-terminal" evidence="3">
    <location>
        <begin position="3"/>
        <end position="203"/>
    </location>
</feature>
<dbReference type="GO" id="GO:0045004">
    <property type="term" value="P:DNA replication proofreading"/>
    <property type="evidence" value="ECO:0007669"/>
    <property type="project" value="TreeGrafter"/>
</dbReference>
<dbReference type="Proteomes" id="UP001206925">
    <property type="component" value="Unassembled WGS sequence"/>
</dbReference>
<comment type="subcellular location">
    <subcellularLocation>
        <location evidence="1">Nucleus</location>
    </subcellularLocation>
</comment>
<keyword evidence="1" id="KW-0004">4Fe-4S</keyword>
<sequence>MDSHETDGNGVAGEALPPPPPVPEDVVPEQAREPAKKKIMEFLTMEGTTKRIQFYFDERKVAVELKVRSINLLFSVLVNQHAFRALRALIQRCLADAVSSGNIFADELLQHVYRWLCSARSKLHDPALVRMLHKVMQKFLRLLLAEFRKLGAAIIFANYSKVILDTGKHDLLAAQAYCDGLLEALQKRDLFKWIELEPTQLWIHCYSWIRPQGAGSAMTQTHSATIGISQHVGAGSLLPCYNDWAICILQCRTQAPLLLDM</sequence>
<protein>
    <recommendedName>
        <fullName evidence="1">DNA polymerase epsilon catalytic subunit</fullName>
        <ecNumber evidence="1">2.7.7.7</ecNumber>
    </recommendedName>
</protein>
<evidence type="ECO:0000256" key="2">
    <source>
        <dbReference type="SAM" id="MobiDB-lite"/>
    </source>
</evidence>
<evidence type="ECO:0000313" key="4">
    <source>
        <dbReference type="EMBL" id="KAI7740230.1"/>
    </source>
</evidence>
<dbReference type="EC" id="2.7.7.7" evidence="1"/>
<keyword evidence="1" id="KW-0235">DNA replication</keyword>
<dbReference type="GO" id="GO:0006297">
    <property type="term" value="P:nucleotide-excision repair, DNA gap filling"/>
    <property type="evidence" value="ECO:0007669"/>
    <property type="project" value="TreeGrafter"/>
</dbReference>
<accession>A0AAD5GF90</accession>
<comment type="catalytic activity">
    <reaction evidence="1">
        <text>DNA(n) + a 2'-deoxyribonucleoside 5'-triphosphate = DNA(n+1) + diphosphate</text>
        <dbReference type="Rhea" id="RHEA:22508"/>
        <dbReference type="Rhea" id="RHEA-COMP:17339"/>
        <dbReference type="Rhea" id="RHEA-COMP:17340"/>
        <dbReference type="ChEBI" id="CHEBI:33019"/>
        <dbReference type="ChEBI" id="CHEBI:61560"/>
        <dbReference type="ChEBI" id="CHEBI:173112"/>
        <dbReference type="EC" id="2.7.7.7"/>
    </reaction>
</comment>
<evidence type="ECO:0000259" key="3">
    <source>
        <dbReference type="SMART" id="SM01159"/>
    </source>
</evidence>
<dbReference type="Pfam" id="PF08490">
    <property type="entry name" value="DUF1744"/>
    <property type="match status" value="1"/>
</dbReference>
<comment type="caution">
    <text evidence="4">The sequence shown here is derived from an EMBL/GenBank/DDBJ whole genome shotgun (WGS) entry which is preliminary data.</text>
</comment>
<keyword evidence="1" id="KW-0808">Transferase</keyword>
<evidence type="ECO:0000256" key="1">
    <source>
        <dbReference type="RuleBase" id="RU365029"/>
    </source>
</evidence>
<comment type="similarity">
    <text evidence="1">Belongs to the DNA polymerase type-B family.</text>
</comment>
<dbReference type="InterPro" id="IPR029703">
    <property type="entry name" value="POL2"/>
</dbReference>
<dbReference type="GO" id="GO:0003677">
    <property type="term" value="F:DNA binding"/>
    <property type="evidence" value="ECO:0007669"/>
    <property type="project" value="UniProtKB-KW"/>
</dbReference>
<dbReference type="SMART" id="SM01159">
    <property type="entry name" value="DUF1744"/>
    <property type="match status" value="1"/>
</dbReference>
<dbReference type="GO" id="GO:0008622">
    <property type="term" value="C:epsilon DNA polymerase complex"/>
    <property type="evidence" value="ECO:0007669"/>
    <property type="project" value="InterPro"/>
</dbReference>
<keyword evidence="1" id="KW-0408">Iron</keyword>
<feature type="region of interest" description="Disordered" evidence="2">
    <location>
        <begin position="1"/>
        <end position="30"/>
    </location>
</feature>
<dbReference type="InterPro" id="IPR013697">
    <property type="entry name" value="DNA_pol_e_suA_C"/>
</dbReference>
<keyword evidence="1" id="KW-0548">Nucleotidyltransferase</keyword>
<keyword evidence="1" id="KW-0862">Zinc</keyword>
<dbReference type="GO" id="GO:0051539">
    <property type="term" value="F:4 iron, 4 sulfur cluster binding"/>
    <property type="evidence" value="ECO:0007669"/>
    <property type="project" value="UniProtKB-KW"/>
</dbReference>
<keyword evidence="5" id="KW-1185">Reference proteome</keyword>
<dbReference type="PANTHER" id="PTHR10670:SF0">
    <property type="entry name" value="DNA POLYMERASE EPSILON CATALYTIC SUBUNIT A"/>
    <property type="match status" value="1"/>
</dbReference>
<dbReference type="EMBL" id="JAMZMK010008485">
    <property type="protein sequence ID" value="KAI7740230.1"/>
    <property type="molecule type" value="Genomic_DNA"/>
</dbReference>
<dbReference type="GO" id="GO:0003887">
    <property type="term" value="F:DNA-directed DNA polymerase activity"/>
    <property type="evidence" value="ECO:0007669"/>
    <property type="project" value="UniProtKB-KW"/>
</dbReference>
<keyword evidence="1" id="KW-0479">Metal-binding</keyword>
<dbReference type="GO" id="GO:0006287">
    <property type="term" value="P:base-excision repair, gap-filling"/>
    <property type="evidence" value="ECO:0007669"/>
    <property type="project" value="TreeGrafter"/>
</dbReference>